<evidence type="ECO:0000313" key="1">
    <source>
        <dbReference type="EMBL" id="KAG9192696.1"/>
    </source>
</evidence>
<protein>
    <submittedName>
        <fullName evidence="1">Uncharacterized protein</fullName>
    </submittedName>
</protein>
<dbReference type="EMBL" id="JAANER010000003">
    <property type="protein sequence ID" value="KAG9192696.1"/>
    <property type="molecule type" value="Genomic_DNA"/>
</dbReference>
<keyword evidence="2" id="KW-1185">Reference proteome</keyword>
<accession>A0AAD4NPW8</accession>
<name>A0AAD4NPW8_9PLEO</name>
<proteinExistence type="predicted"/>
<dbReference type="Proteomes" id="UP001199106">
    <property type="component" value="Unassembled WGS sequence"/>
</dbReference>
<sequence length="137" mass="16174">MYFGALPAAEIYVDEVWINFHYWVLGDRLLAPEYKNAAMYDLYRTHSSDEDGSHVLLHEIEYSWKHTTDESALRRFTLDLVLSAWIKYLERFEMLAWVELFGKVLSFGNDLLYCVGSEQVQPPVEDYIEETEETTYD</sequence>
<dbReference type="AlphaFoldDB" id="A0AAD4NPW8"/>
<gene>
    <name evidence="1" type="ORF">G6011_11430</name>
</gene>
<evidence type="ECO:0000313" key="2">
    <source>
        <dbReference type="Proteomes" id="UP001199106"/>
    </source>
</evidence>
<comment type="caution">
    <text evidence="1">The sequence shown here is derived from an EMBL/GenBank/DDBJ whole genome shotgun (WGS) entry which is preliminary data.</text>
</comment>
<reference evidence="1" key="1">
    <citation type="submission" date="2021-07" db="EMBL/GenBank/DDBJ databases">
        <title>Genome Resource of American Ginseng Black Spot Pathogen Alternaria panax.</title>
        <authorList>
            <person name="Qiu C."/>
            <person name="Wang W."/>
            <person name="Liu Z."/>
        </authorList>
    </citation>
    <scope>NUCLEOTIDE SEQUENCE</scope>
    <source>
        <strain evidence="1">BNCC115425</strain>
    </source>
</reference>
<organism evidence="1 2">
    <name type="scientific">Alternaria panax</name>
    <dbReference type="NCBI Taxonomy" id="48097"/>
    <lineage>
        <taxon>Eukaryota</taxon>
        <taxon>Fungi</taxon>
        <taxon>Dikarya</taxon>
        <taxon>Ascomycota</taxon>
        <taxon>Pezizomycotina</taxon>
        <taxon>Dothideomycetes</taxon>
        <taxon>Pleosporomycetidae</taxon>
        <taxon>Pleosporales</taxon>
        <taxon>Pleosporineae</taxon>
        <taxon>Pleosporaceae</taxon>
        <taxon>Alternaria</taxon>
        <taxon>Alternaria sect. Panax</taxon>
    </lineage>
</organism>